<comment type="caution">
    <text evidence="1">The sequence shown here is derived from an EMBL/GenBank/DDBJ whole genome shotgun (WGS) entry which is preliminary data.</text>
</comment>
<reference evidence="1" key="1">
    <citation type="submission" date="2023-01" db="EMBL/GenBank/DDBJ databases">
        <title>Genome assembly of the deep-sea coral Lophelia pertusa.</title>
        <authorList>
            <person name="Herrera S."/>
            <person name="Cordes E."/>
        </authorList>
    </citation>
    <scope>NUCLEOTIDE SEQUENCE</scope>
    <source>
        <strain evidence="1">USNM1676648</strain>
        <tissue evidence="1">Polyp</tissue>
    </source>
</reference>
<evidence type="ECO:0000313" key="1">
    <source>
        <dbReference type="EMBL" id="KAJ7375670.1"/>
    </source>
</evidence>
<name>A0A9W9Z693_9CNID</name>
<dbReference type="AlphaFoldDB" id="A0A9W9Z693"/>
<sequence>MCESSFEKDSCPHTRTKMELTVYLTKKAIQHAERKVDQAIGCGMGKLPYMRPFYVRIIRLWVWNNDRVPNPEIPSPEHVHYGWERKDDEWAAYDYAVTTSTRGHHPAIEMRLCRQQGVPVIVDSVVKSDSSAQICATWLLKKTGTVRERFA</sequence>
<keyword evidence="2" id="KW-1185">Reference proteome</keyword>
<gene>
    <name evidence="1" type="ORF">OS493_039699</name>
</gene>
<protein>
    <submittedName>
        <fullName evidence="1">Uncharacterized protein</fullName>
    </submittedName>
</protein>
<proteinExistence type="predicted"/>
<accession>A0A9W9Z693</accession>
<dbReference type="Proteomes" id="UP001163046">
    <property type="component" value="Unassembled WGS sequence"/>
</dbReference>
<dbReference type="EMBL" id="MU826580">
    <property type="protein sequence ID" value="KAJ7375670.1"/>
    <property type="molecule type" value="Genomic_DNA"/>
</dbReference>
<organism evidence="1 2">
    <name type="scientific">Desmophyllum pertusum</name>
    <dbReference type="NCBI Taxonomy" id="174260"/>
    <lineage>
        <taxon>Eukaryota</taxon>
        <taxon>Metazoa</taxon>
        <taxon>Cnidaria</taxon>
        <taxon>Anthozoa</taxon>
        <taxon>Hexacorallia</taxon>
        <taxon>Scleractinia</taxon>
        <taxon>Caryophylliina</taxon>
        <taxon>Caryophylliidae</taxon>
        <taxon>Desmophyllum</taxon>
    </lineage>
</organism>
<evidence type="ECO:0000313" key="2">
    <source>
        <dbReference type="Proteomes" id="UP001163046"/>
    </source>
</evidence>